<dbReference type="RefSeq" id="WP_107921425.1">
    <property type="nucleotide sequence ID" value="NZ_CP066701.1"/>
</dbReference>
<evidence type="ECO:0000256" key="1">
    <source>
        <dbReference type="ARBA" id="ARBA00023125"/>
    </source>
</evidence>
<dbReference type="AlphaFoldDB" id="A0AB37HCA5"/>
<dbReference type="KEGG" id="hspo:JGZ69_13955"/>
<dbReference type="Gene3D" id="1.10.150.130">
    <property type="match status" value="1"/>
</dbReference>
<sequence>MLIKFPIQDFLDDKEFKNLSSTTIQACKNILGQFQQYCSENEILNVQDITTNICKKYLLHCQRLVNNPAGGYVVATGSFTRGAKEYNAALLIEKGCIIIHHYSVIQLAVVPF</sequence>
<dbReference type="Proteomes" id="UP000595512">
    <property type="component" value="Chromosome"/>
</dbReference>
<proteinExistence type="predicted"/>
<gene>
    <name evidence="2" type="ORF">JGZ69_13955</name>
</gene>
<dbReference type="GO" id="GO:0003677">
    <property type="term" value="F:DNA binding"/>
    <property type="evidence" value="ECO:0007669"/>
    <property type="project" value="UniProtKB-KW"/>
</dbReference>
<evidence type="ECO:0000313" key="2">
    <source>
        <dbReference type="EMBL" id="QQX23932.1"/>
    </source>
</evidence>
<keyword evidence="1" id="KW-0238">DNA-binding</keyword>
<dbReference type="EMBL" id="CP066701">
    <property type="protein sequence ID" value="QQX23932.1"/>
    <property type="molecule type" value="Genomic_DNA"/>
</dbReference>
<name>A0AB37HCA5_9BACI</name>
<protein>
    <recommendedName>
        <fullName evidence="4">Restriction endonuclease type IV Mrr domain-containing protein</fullName>
    </recommendedName>
</protein>
<accession>A0AB37HCA5</accession>
<organism evidence="2 3">
    <name type="scientific">Heyndrickxia sporothermodurans</name>
    <dbReference type="NCBI Taxonomy" id="46224"/>
    <lineage>
        <taxon>Bacteria</taxon>
        <taxon>Bacillati</taxon>
        <taxon>Bacillota</taxon>
        <taxon>Bacilli</taxon>
        <taxon>Bacillales</taxon>
        <taxon>Bacillaceae</taxon>
        <taxon>Heyndrickxia</taxon>
    </lineage>
</organism>
<dbReference type="InterPro" id="IPR010998">
    <property type="entry name" value="Integrase_recombinase_N"/>
</dbReference>
<evidence type="ECO:0000313" key="3">
    <source>
        <dbReference type="Proteomes" id="UP000595512"/>
    </source>
</evidence>
<evidence type="ECO:0008006" key="4">
    <source>
        <dbReference type="Google" id="ProtNLM"/>
    </source>
</evidence>
<reference evidence="2 3" key="1">
    <citation type="submission" date="2020-12" db="EMBL/GenBank/DDBJ databases">
        <title>Taxonomic evaluation of the Bacillus sporothermodurans group of bacteria based on whole genome sequences.</title>
        <authorList>
            <person name="Fiedler G."/>
            <person name="Herbstmann A.-D."/>
            <person name="Doll E."/>
            <person name="Wenning M."/>
            <person name="Brinks E."/>
            <person name="Kabisch J."/>
            <person name="Breitenwieser F."/>
            <person name="Lappann M."/>
            <person name="Boehnlein C."/>
            <person name="Franz C."/>
        </authorList>
    </citation>
    <scope>NUCLEOTIDE SEQUENCE [LARGE SCALE GENOMIC DNA]</scope>
    <source>
        <strain evidence="2 3">DSM 10599</strain>
    </source>
</reference>